<keyword evidence="1" id="KW-0472">Membrane</keyword>
<evidence type="ECO:0000313" key="3">
    <source>
        <dbReference type="Proteomes" id="UP001367508"/>
    </source>
</evidence>
<comment type="caution">
    <text evidence="2">The sequence shown here is derived from an EMBL/GenBank/DDBJ whole genome shotgun (WGS) entry which is preliminary data.</text>
</comment>
<keyword evidence="1" id="KW-0812">Transmembrane</keyword>
<dbReference type="AlphaFoldDB" id="A0AAN9MVX1"/>
<dbReference type="Proteomes" id="UP001367508">
    <property type="component" value="Unassembled WGS sequence"/>
</dbReference>
<feature type="transmembrane region" description="Helical" evidence="1">
    <location>
        <begin position="20"/>
        <end position="39"/>
    </location>
</feature>
<evidence type="ECO:0000313" key="2">
    <source>
        <dbReference type="EMBL" id="KAK7361692.1"/>
    </source>
</evidence>
<sequence>MLSEGFEARTKGLQARRSTTWATLPLWSILHLSLLSVYVHGVEKMKPKGSPQRRRLSLIHVTRSRLCILNSSPWLFKRSPGEGVPPPFFATLSGRTWS</sequence>
<keyword evidence="1" id="KW-1133">Transmembrane helix</keyword>
<protein>
    <submittedName>
        <fullName evidence="2">Uncharacterized protein</fullName>
    </submittedName>
</protein>
<evidence type="ECO:0000256" key="1">
    <source>
        <dbReference type="SAM" id="Phobius"/>
    </source>
</evidence>
<name>A0AAN9MVX1_CANGL</name>
<organism evidence="2 3">
    <name type="scientific">Canavalia gladiata</name>
    <name type="common">Sword bean</name>
    <name type="synonym">Dolichos gladiatus</name>
    <dbReference type="NCBI Taxonomy" id="3824"/>
    <lineage>
        <taxon>Eukaryota</taxon>
        <taxon>Viridiplantae</taxon>
        <taxon>Streptophyta</taxon>
        <taxon>Embryophyta</taxon>
        <taxon>Tracheophyta</taxon>
        <taxon>Spermatophyta</taxon>
        <taxon>Magnoliopsida</taxon>
        <taxon>eudicotyledons</taxon>
        <taxon>Gunneridae</taxon>
        <taxon>Pentapetalae</taxon>
        <taxon>rosids</taxon>
        <taxon>fabids</taxon>
        <taxon>Fabales</taxon>
        <taxon>Fabaceae</taxon>
        <taxon>Papilionoideae</taxon>
        <taxon>50 kb inversion clade</taxon>
        <taxon>NPAAA clade</taxon>
        <taxon>indigoferoid/millettioid clade</taxon>
        <taxon>Phaseoleae</taxon>
        <taxon>Canavalia</taxon>
    </lineage>
</organism>
<proteinExistence type="predicted"/>
<keyword evidence="3" id="KW-1185">Reference proteome</keyword>
<reference evidence="2 3" key="1">
    <citation type="submission" date="2024-01" db="EMBL/GenBank/DDBJ databases">
        <title>The genomes of 5 underutilized Papilionoideae crops provide insights into root nodulation and disease resistanc.</title>
        <authorList>
            <person name="Jiang F."/>
        </authorList>
    </citation>
    <scope>NUCLEOTIDE SEQUENCE [LARGE SCALE GENOMIC DNA]</scope>
    <source>
        <strain evidence="2">LVBAO_FW01</strain>
        <tissue evidence="2">Leaves</tissue>
    </source>
</reference>
<dbReference type="EMBL" id="JAYMYQ010000001">
    <property type="protein sequence ID" value="KAK7361692.1"/>
    <property type="molecule type" value="Genomic_DNA"/>
</dbReference>
<accession>A0AAN9MVX1</accession>
<gene>
    <name evidence="2" type="ORF">VNO77_03766</name>
</gene>